<accession>E0Q6T0</accession>
<comment type="caution">
    <text evidence="1">The sequence shown here is derived from an EMBL/GenBank/DDBJ whole genome shotgun (WGS) entry which is preliminary data.</text>
</comment>
<protein>
    <submittedName>
        <fullName evidence="1">Uncharacterized protein</fullName>
    </submittedName>
</protein>
<proteinExistence type="predicted"/>
<reference evidence="1 2" key="1">
    <citation type="submission" date="2010-08" db="EMBL/GenBank/DDBJ databases">
        <authorList>
            <person name="Muzny D."/>
            <person name="Qin X."/>
            <person name="Deng J."/>
            <person name="Jiang H."/>
            <person name="Liu Y."/>
            <person name="Qu J."/>
            <person name="Song X.-Z."/>
            <person name="Zhang L."/>
            <person name="Thornton R."/>
            <person name="Coyle M."/>
            <person name="Francisco L."/>
            <person name="Jackson L."/>
            <person name="Javaid M."/>
            <person name="Korchina V."/>
            <person name="Kovar C."/>
            <person name="Mata R."/>
            <person name="Mathew T."/>
            <person name="Ngo R."/>
            <person name="Nguyen L."/>
            <person name="Nguyen N."/>
            <person name="Okwuonu G."/>
            <person name="Ongeri F."/>
            <person name="Pham C."/>
            <person name="Simmons D."/>
            <person name="Wilczek-Boney K."/>
            <person name="Hale W."/>
            <person name="Jakkamsetti A."/>
            <person name="Pham P."/>
            <person name="Ruth R."/>
            <person name="San Lucas F."/>
            <person name="Warren J."/>
            <person name="Zhang J."/>
            <person name="Zhao Z."/>
            <person name="Zhou C."/>
            <person name="Zhu D."/>
            <person name="Lee S."/>
            <person name="Bess C."/>
            <person name="Blankenburg K."/>
            <person name="Forbes L."/>
            <person name="Fu Q."/>
            <person name="Gubbala S."/>
            <person name="Hirani K."/>
            <person name="Jayaseelan J.C."/>
            <person name="Lara F."/>
            <person name="Munidasa M."/>
            <person name="Palculict T."/>
            <person name="Patil S."/>
            <person name="Pu L.-L."/>
            <person name="Saada N."/>
            <person name="Tang L."/>
            <person name="Weissenberger G."/>
            <person name="Zhu Y."/>
            <person name="Hemphill L."/>
            <person name="Shang Y."/>
            <person name="Youmans B."/>
            <person name="Ayvaz T."/>
            <person name="Ross M."/>
            <person name="Santibanez J."/>
            <person name="Aqrawi P."/>
            <person name="Gross S."/>
            <person name="Joshi V."/>
            <person name="Fowler G."/>
            <person name="Nazareth L."/>
            <person name="Reid J."/>
            <person name="Worley K."/>
            <person name="Petrosino J."/>
            <person name="Highlander S."/>
            <person name="Gibbs R."/>
        </authorList>
    </citation>
    <scope>NUCLEOTIDE SEQUENCE [LARGE SCALE GENOMIC DNA]</scope>
    <source>
        <strain evidence="1 2">ATCC 27679</strain>
    </source>
</reference>
<dbReference type="Proteomes" id="UP000003323">
    <property type="component" value="Unassembled WGS sequence"/>
</dbReference>
<evidence type="ECO:0000313" key="2">
    <source>
        <dbReference type="Proteomes" id="UP000003323"/>
    </source>
</evidence>
<evidence type="ECO:0000313" key="1">
    <source>
        <dbReference type="EMBL" id="EFM41445.1"/>
    </source>
</evidence>
<name>E0Q6T0_9BIFI</name>
<dbReference type="AlphaFoldDB" id="E0Q6T0"/>
<sequence>MAVSLLIIELIRYPDFKKARVKRECPYGPYGRMSWDIGPNSFQTTKTDIASKAFVSVFMHFICAVKA</sequence>
<gene>
    <name evidence="1" type="ORF">HMPREF0168_0838</name>
</gene>
<dbReference type="EMBL" id="AEEQ01000009">
    <property type="protein sequence ID" value="EFM41445.1"/>
    <property type="molecule type" value="Genomic_DNA"/>
</dbReference>
<organism evidence="1 2">
    <name type="scientific">Bifidobacterium dentium ATCC 27679</name>
    <dbReference type="NCBI Taxonomy" id="871562"/>
    <lineage>
        <taxon>Bacteria</taxon>
        <taxon>Bacillati</taxon>
        <taxon>Actinomycetota</taxon>
        <taxon>Actinomycetes</taxon>
        <taxon>Bifidobacteriales</taxon>
        <taxon>Bifidobacteriaceae</taxon>
        <taxon>Bifidobacterium</taxon>
    </lineage>
</organism>
<dbReference type="HOGENOM" id="CLU_2803850_0_0_11"/>